<organism evidence="2 3">
    <name type="scientific">Vulcanimicrobium alpinum</name>
    <dbReference type="NCBI Taxonomy" id="3016050"/>
    <lineage>
        <taxon>Bacteria</taxon>
        <taxon>Bacillati</taxon>
        <taxon>Vulcanimicrobiota</taxon>
        <taxon>Vulcanimicrobiia</taxon>
        <taxon>Vulcanimicrobiales</taxon>
        <taxon>Vulcanimicrobiaceae</taxon>
        <taxon>Vulcanimicrobium</taxon>
    </lineage>
</organism>
<reference evidence="2 3" key="1">
    <citation type="journal article" date="2022" name="ISME Commun">
        <title>Vulcanimicrobium alpinus gen. nov. sp. nov., the first cultivated representative of the candidate phylum 'Eremiobacterota', is a metabolically versatile aerobic anoxygenic phototroph.</title>
        <authorList>
            <person name="Yabe S."/>
            <person name="Muto K."/>
            <person name="Abe K."/>
            <person name="Yokota A."/>
            <person name="Staudigel H."/>
            <person name="Tebo B.M."/>
        </authorList>
    </citation>
    <scope>NUCLEOTIDE SEQUENCE [LARGE SCALE GENOMIC DNA]</scope>
    <source>
        <strain evidence="2 3">WC8-2</strain>
    </source>
</reference>
<dbReference type="KEGG" id="vab:WPS_18890"/>
<comment type="similarity">
    <text evidence="1">Belongs to the peptidase S58 family.</text>
</comment>
<keyword evidence="3" id="KW-1185">Reference proteome</keyword>
<dbReference type="EMBL" id="AP025523">
    <property type="protein sequence ID" value="BDE06613.1"/>
    <property type="molecule type" value="Genomic_DNA"/>
</dbReference>
<name>A0AAN2CA53_UNVUL</name>
<protein>
    <submittedName>
        <fullName evidence="2">D-aminopeptidase</fullName>
    </submittedName>
</protein>
<dbReference type="SUPFAM" id="SSF56266">
    <property type="entry name" value="DmpA/ArgJ-like"/>
    <property type="match status" value="1"/>
</dbReference>
<evidence type="ECO:0000256" key="1">
    <source>
        <dbReference type="ARBA" id="ARBA00007068"/>
    </source>
</evidence>
<dbReference type="Gene3D" id="3.60.70.12">
    <property type="entry name" value="L-amino peptidase D-ALA esterase/amidase"/>
    <property type="match status" value="1"/>
</dbReference>
<dbReference type="PANTHER" id="PTHR36512:SF3">
    <property type="entry name" value="BLR5678 PROTEIN"/>
    <property type="match status" value="1"/>
</dbReference>
<dbReference type="Proteomes" id="UP001317532">
    <property type="component" value="Chromosome"/>
</dbReference>
<dbReference type="AlphaFoldDB" id="A0AAN2CA53"/>
<dbReference type="GO" id="GO:0004177">
    <property type="term" value="F:aminopeptidase activity"/>
    <property type="evidence" value="ECO:0007669"/>
    <property type="project" value="TreeGrafter"/>
</dbReference>
<dbReference type="InterPro" id="IPR016117">
    <property type="entry name" value="ArgJ-like_dom_sf"/>
</dbReference>
<proteinExistence type="inferred from homology"/>
<gene>
    <name evidence="2" type="ORF">WPS_18890</name>
</gene>
<dbReference type="InterPro" id="IPR005321">
    <property type="entry name" value="Peptidase_S58_DmpA"/>
</dbReference>
<sequence length="336" mass="35566">MRVAHVTKVEGTDVRTGATAIVPNEDIWNQRVAAATFDLNGNGEMTGAHWVDQAGFLEVPIVLTDTLDVGRADDGVVSWMIAHHPQIGRSDDVPLPLVAECDDQGLNDIQGRYVHAEDVVAVLEAAKSGDFARGNVGAGTGMLAFAFAGGIGSASRVLPKTLGGYTVGVLLNANIGSQPRADLRIDGVPVGRSLTHELLPIRRRAAAAAMPLRGRAADGSIIIVVATDAPLDHARLRDIAKRATIGLARTGATSRVSSGDLFLAFSTTHRYPRDGGIAGPQVETDEDRIDALYEATADVVEEALDDALFSAHTVVGRNGTTAFSLPYERVRPLLRR</sequence>
<accession>A0AAN2CA53</accession>
<evidence type="ECO:0000313" key="3">
    <source>
        <dbReference type="Proteomes" id="UP001317532"/>
    </source>
</evidence>
<dbReference type="PANTHER" id="PTHR36512">
    <property type="entry name" value="D-AMINOPEPTIDASE"/>
    <property type="match status" value="1"/>
</dbReference>
<evidence type="ECO:0000313" key="2">
    <source>
        <dbReference type="EMBL" id="BDE06613.1"/>
    </source>
</evidence>
<dbReference type="Pfam" id="PF03576">
    <property type="entry name" value="Peptidase_S58"/>
    <property type="match status" value="1"/>
</dbReference>